<dbReference type="PANTHER" id="PTHR43072">
    <property type="entry name" value="N-ACETYLTRANSFERASE"/>
    <property type="match status" value="1"/>
</dbReference>
<dbReference type="InterPro" id="IPR000182">
    <property type="entry name" value="GNAT_dom"/>
</dbReference>
<evidence type="ECO:0000313" key="5">
    <source>
        <dbReference type="Proteomes" id="UP000618733"/>
    </source>
</evidence>
<name>A0A934UX31_9MICO</name>
<keyword evidence="5" id="KW-1185">Reference proteome</keyword>
<dbReference type="NCBIfam" id="NF002959">
    <property type="entry name" value="PRK03624.1"/>
    <property type="match status" value="1"/>
</dbReference>
<dbReference type="Proteomes" id="UP000618733">
    <property type="component" value="Unassembled WGS sequence"/>
</dbReference>
<accession>A0A934UX31</accession>
<dbReference type="EMBL" id="JAEHOI010000002">
    <property type="protein sequence ID" value="MBK0420888.1"/>
    <property type="molecule type" value="Genomic_DNA"/>
</dbReference>
<dbReference type="CDD" id="cd04301">
    <property type="entry name" value="NAT_SF"/>
    <property type="match status" value="1"/>
</dbReference>
<dbReference type="InterPro" id="IPR016181">
    <property type="entry name" value="Acyl_CoA_acyltransferase"/>
</dbReference>
<sequence length="145" mass="15853">MIRPYRPADESAVVALWETCGLTRPWNDPRADLSRAHERDPDLLLVAVSAHGGENGSKPGIVGTVMAGYDGHRAWIYYLATAPTHRGRGIARALIAEAERRLQRLGSPKVQLMVRAENTGVAGLYEKLGYVRSDVIVLQRVLPGA</sequence>
<protein>
    <submittedName>
        <fullName evidence="4">GNAT family acetyltransferase</fullName>
        <ecNumber evidence="4">2.3.1.-</ecNumber>
    </submittedName>
</protein>
<dbReference type="GO" id="GO:0016747">
    <property type="term" value="F:acyltransferase activity, transferring groups other than amino-acyl groups"/>
    <property type="evidence" value="ECO:0007669"/>
    <property type="project" value="InterPro"/>
</dbReference>
<evidence type="ECO:0000259" key="3">
    <source>
        <dbReference type="PROSITE" id="PS51186"/>
    </source>
</evidence>
<evidence type="ECO:0000313" key="4">
    <source>
        <dbReference type="EMBL" id="MBK0420888.1"/>
    </source>
</evidence>
<dbReference type="Gene3D" id="3.40.630.30">
    <property type="match status" value="1"/>
</dbReference>
<dbReference type="Pfam" id="PF00583">
    <property type="entry name" value="Acetyltransf_1"/>
    <property type="match status" value="1"/>
</dbReference>
<keyword evidence="2 4" id="KW-0012">Acyltransferase</keyword>
<dbReference type="EC" id="2.3.1.-" evidence="4"/>
<keyword evidence="1 4" id="KW-0808">Transferase</keyword>
<evidence type="ECO:0000256" key="1">
    <source>
        <dbReference type="ARBA" id="ARBA00022679"/>
    </source>
</evidence>
<comment type="caution">
    <text evidence="4">The sequence shown here is derived from an EMBL/GenBank/DDBJ whole genome shotgun (WGS) entry which is preliminary data.</text>
</comment>
<dbReference type="PANTHER" id="PTHR43072:SF51">
    <property type="entry name" value="ABC SUPERFAMILY TRANSPORT PROTEIN"/>
    <property type="match status" value="1"/>
</dbReference>
<dbReference type="AlphaFoldDB" id="A0A934UX31"/>
<evidence type="ECO:0000256" key="2">
    <source>
        <dbReference type="ARBA" id="ARBA00023315"/>
    </source>
</evidence>
<feature type="domain" description="N-acetyltransferase" evidence="3">
    <location>
        <begin position="1"/>
        <end position="145"/>
    </location>
</feature>
<dbReference type="SUPFAM" id="SSF55729">
    <property type="entry name" value="Acyl-CoA N-acyltransferases (Nat)"/>
    <property type="match status" value="1"/>
</dbReference>
<dbReference type="PROSITE" id="PS51186">
    <property type="entry name" value="GNAT"/>
    <property type="match status" value="1"/>
</dbReference>
<gene>
    <name evidence="4" type="ORF">JD292_02180</name>
</gene>
<reference evidence="4" key="1">
    <citation type="submission" date="2020-12" db="EMBL/GenBank/DDBJ databases">
        <title>Leucobacter sp. CAS2, isolated from Chromium sludge.</title>
        <authorList>
            <person name="Xu Z."/>
        </authorList>
    </citation>
    <scope>NUCLEOTIDE SEQUENCE</scope>
    <source>
        <strain evidence="4">CSA2</strain>
    </source>
</reference>
<organism evidence="4 5">
    <name type="scientific">Leucobacter edaphi</name>
    <dbReference type="NCBI Taxonomy" id="2796472"/>
    <lineage>
        <taxon>Bacteria</taxon>
        <taxon>Bacillati</taxon>
        <taxon>Actinomycetota</taxon>
        <taxon>Actinomycetes</taxon>
        <taxon>Micrococcales</taxon>
        <taxon>Microbacteriaceae</taxon>
        <taxon>Leucobacter</taxon>
    </lineage>
</organism>
<proteinExistence type="predicted"/>